<dbReference type="PANTHER" id="PTHR10773">
    <property type="entry name" value="DNA-DIRECTED RNA POLYMERASES I, II, AND III SUBUNIT RPABC2"/>
    <property type="match status" value="1"/>
</dbReference>
<feature type="region of interest" description="Disordered" evidence="1">
    <location>
        <begin position="1"/>
        <end position="85"/>
    </location>
</feature>
<sequence length="215" mass="23757">MDAASSPSSEPRPGPSGLSIHATVALTIECAGNGRSSNGSSETPQRPRKRPRRPEAWKRTVAKAKRARGEEYVSPSTGKTVAARTTGPPCSCRQKCFERFSQREMADVLDSFYDLEDKELQDAHLFGLIRPNAVKRRRPRAGGNTSRLATYTYTVRSVGKTETVCQRAFASLHGISIGRVRRIAKASATAICAPKDKRGQHKRVKKFKFFLPLKL</sequence>
<dbReference type="AlphaFoldDB" id="A0AA35U3K7"/>
<evidence type="ECO:0000313" key="3">
    <source>
        <dbReference type="Proteomes" id="UP001174909"/>
    </source>
</evidence>
<organism evidence="2 3">
    <name type="scientific">Geodia barretti</name>
    <name type="common">Barrett's horny sponge</name>
    <dbReference type="NCBI Taxonomy" id="519541"/>
    <lineage>
        <taxon>Eukaryota</taxon>
        <taxon>Metazoa</taxon>
        <taxon>Porifera</taxon>
        <taxon>Demospongiae</taxon>
        <taxon>Heteroscleromorpha</taxon>
        <taxon>Tetractinellida</taxon>
        <taxon>Astrophorina</taxon>
        <taxon>Geodiidae</taxon>
        <taxon>Geodia</taxon>
    </lineage>
</organism>
<dbReference type="EMBL" id="CASHTH010004534">
    <property type="protein sequence ID" value="CAI8058621.1"/>
    <property type="molecule type" value="Genomic_DNA"/>
</dbReference>
<reference evidence="2" key="1">
    <citation type="submission" date="2023-03" db="EMBL/GenBank/DDBJ databases">
        <authorList>
            <person name="Steffen K."/>
            <person name="Cardenas P."/>
        </authorList>
    </citation>
    <scope>NUCLEOTIDE SEQUENCE</scope>
</reference>
<dbReference type="Proteomes" id="UP001174909">
    <property type="component" value="Unassembled WGS sequence"/>
</dbReference>
<dbReference type="PANTHER" id="PTHR10773:SF19">
    <property type="match status" value="1"/>
</dbReference>
<protein>
    <submittedName>
        <fullName evidence="2">Uncharacterized protein</fullName>
    </submittedName>
</protein>
<keyword evidence="3" id="KW-1185">Reference proteome</keyword>
<proteinExistence type="predicted"/>
<name>A0AA35U3K7_GEOBA</name>
<evidence type="ECO:0000256" key="1">
    <source>
        <dbReference type="SAM" id="MobiDB-lite"/>
    </source>
</evidence>
<evidence type="ECO:0000313" key="2">
    <source>
        <dbReference type="EMBL" id="CAI8058621.1"/>
    </source>
</evidence>
<feature type="compositionally biased region" description="Polar residues" evidence="1">
    <location>
        <begin position="34"/>
        <end position="43"/>
    </location>
</feature>
<comment type="caution">
    <text evidence="2">The sequence shown here is derived from an EMBL/GenBank/DDBJ whole genome shotgun (WGS) entry which is preliminary data.</text>
</comment>
<gene>
    <name evidence="2" type="ORF">GBAR_LOCUS31879</name>
</gene>
<feature type="compositionally biased region" description="Low complexity" evidence="1">
    <location>
        <begin position="1"/>
        <end position="19"/>
    </location>
</feature>
<accession>A0AA35U3K7</accession>